<feature type="domain" description="DUSP" evidence="5">
    <location>
        <begin position="851"/>
        <end position="961"/>
    </location>
</feature>
<feature type="region of interest" description="Disordered" evidence="2">
    <location>
        <begin position="998"/>
        <end position="1037"/>
    </location>
</feature>
<evidence type="ECO:0000259" key="5">
    <source>
        <dbReference type="PROSITE" id="PS51283"/>
    </source>
</evidence>
<evidence type="ECO:0000256" key="1">
    <source>
        <dbReference type="ARBA" id="ARBA00009085"/>
    </source>
</evidence>
<name>A0A067SRL8_GALM3</name>
<dbReference type="Pfam" id="PF00443">
    <property type="entry name" value="UCH"/>
    <property type="match status" value="1"/>
</dbReference>
<dbReference type="InterPro" id="IPR028889">
    <property type="entry name" value="USP"/>
</dbReference>
<sequence length="1176" mass="134157">MPPKRKRNTSVPPKGLAPGEKLKRNALPGSRASTPWGWVGSEVTDVGQITLEHRLAACNLSPRNENAFCLNRYSRSELQDTPKSTPKPPPPHSSANGELEDDIIVISDDEEEPTCSKKGCRSNPNCLNYVGQDIWEAEDGTEEILRKYAKLGTDPSQDSREADLPVGLKNLGATCYANASLQVWYRDLAFRSGVFSCEPPEGTSEEKYKDSPIFQLQVTFAALQEGNKTTFNPVRLVESLQLRTSEQQDAQEFSKLFMSHLDAEFKKQSSPAVKSLITDQFQGGQVYGTICHACKSRSERASDFLEIEISFENNSRLEERLAASLLPETLCGDNQYFCSRCEALRDATRYTELRQLPPVLHFSLLRFVYDISTMERKKSKHSISFPLTLDMHKFLGSKNVREQAMTVGNEEDLYELRGILLHKGTSAYHGHYEAQVNDVEHGSWFQFNDETVTRMKSLGDKVALKRSTEKPDHSQVRKNRMNARKRRRINDSDDEVIEQVFYFIYMNMIFLISIFRVKAKSAATVSTTPRDTTRLITSKDAYMLIYARKAKNEMIPSPQVVEGFDNVSQMSTKPPIRAMKIVRELNTAHDKASKDFREKETHIRTQFHNLRRKVREVYLNWAVNNADEDSFVVSRQALDAWLSEHCIQAVLPPNDKEPSESSHPISIPLSDIVCEHGSLDPLKSRETKRLSSQTFNRIVKTTNCTFDPMLKPSDACSICVSNIFKEKLYEIEHPRYTKRFEKSAIVLDDDEMGYWISKKWCKDWKLIKPRMHVDTQVDPAPDSSEFYNHVYCEHGGLSLNTTNRRKISLEAVELLQELYPSWQPPSTDTETCAVCDAEVHISKEDKKEFRRQAEEEKARLKFIYQSFLDAWADSSERTACAVVPSQFIRNWRRWVNNPSDHPRPTAVDNKPFFCEHDLLIFDPNCFNDLDSSITIIERDNWDILQSIYNCGPLIALTRESDQGGVKYGHNILVCEGCRMKRKTEWETADIIIHLCGPEGSHSSRPDSRQKPVVTYGRGNGARQSKRLRQIKEHGERRRVSVSKTTTVKDIKILVTEEFNIPTICQRLFHQGRELEDNTATVATLQLLVNDVLDLREVDEILEIDSDSDERPPSKRRREGPAFGGTLLGATDSPWSSSPERTPAPMHTNAEEKPCIVCTYSNRFDAVCCEMCDAVFV</sequence>
<dbReference type="Gene3D" id="3.90.70.10">
    <property type="entry name" value="Cysteine proteinases"/>
    <property type="match status" value="1"/>
</dbReference>
<dbReference type="GO" id="GO:0004197">
    <property type="term" value="F:cysteine-type endopeptidase activity"/>
    <property type="evidence" value="ECO:0007669"/>
    <property type="project" value="InterPro"/>
</dbReference>
<comment type="similarity">
    <text evidence="1">Belongs to the peptidase C19 family.</text>
</comment>
<dbReference type="InterPro" id="IPR038765">
    <property type="entry name" value="Papain-like_cys_pep_sf"/>
</dbReference>
<dbReference type="SUPFAM" id="SSF54001">
    <property type="entry name" value="Cysteine proteinases"/>
    <property type="match status" value="1"/>
</dbReference>
<dbReference type="CDD" id="cd01795">
    <property type="entry name" value="Ubl_USP48"/>
    <property type="match status" value="1"/>
</dbReference>
<dbReference type="PROSITE" id="PS50235">
    <property type="entry name" value="USP_3"/>
    <property type="match status" value="1"/>
</dbReference>
<dbReference type="OrthoDB" id="289038at2759"/>
<dbReference type="GO" id="GO:0016579">
    <property type="term" value="P:protein deubiquitination"/>
    <property type="evidence" value="ECO:0007669"/>
    <property type="project" value="InterPro"/>
</dbReference>
<dbReference type="PROSITE" id="PS00973">
    <property type="entry name" value="USP_2"/>
    <property type="match status" value="1"/>
</dbReference>
<dbReference type="GO" id="GO:0004843">
    <property type="term" value="F:cysteine-type deubiquitinase activity"/>
    <property type="evidence" value="ECO:0007669"/>
    <property type="project" value="InterPro"/>
</dbReference>
<evidence type="ECO:0000256" key="2">
    <source>
        <dbReference type="SAM" id="MobiDB-lite"/>
    </source>
</evidence>
<dbReference type="Gene3D" id="3.10.20.90">
    <property type="entry name" value="Phosphatidylinositol 3-kinase Catalytic Subunit, Chain A, domain 1"/>
    <property type="match status" value="1"/>
</dbReference>
<dbReference type="Proteomes" id="UP000027222">
    <property type="component" value="Unassembled WGS sequence"/>
</dbReference>
<evidence type="ECO:0000313" key="6">
    <source>
        <dbReference type="EMBL" id="KDR73501.1"/>
    </source>
</evidence>
<feature type="region of interest" description="Disordered" evidence="2">
    <location>
        <begin position="1"/>
        <end position="39"/>
    </location>
</feature>
<dbReference type="InterPro" id="IPR044743">
    <property type="entry name" value="Ubl_USP48"/>
</dbReference>
<accession>A0A067SRL8</accession>
<evidence type="ECO:0000259" key="3">
    <source>
        <dbReference type="PROSITE" id="PS50053"/>
    </source>
</evidence>
<feature type="domain" description="USP" evidence="4">
    <location>
        <begin position="166"/>
        <end position="471"/>
    </location>
</feature>
<dbReference type="InterPro" id="IPR006615">
    <property type="entry name" value="Pept_C19_DUSP"/>
</dbReference>
<feature type="region of interest" description="Disordered" evidence="2">
    <location>
        <begin position="1103"/>
        <end position="1147"/>
    </location>
</feature>
<dbReference type="PROSITE" id="PS50053">
    <property type="entry name" value="UBIQUITIN_2"/>
    <property type="match status" value="1"/>
</dbReference>
<dbReference type="SUPFAM" id="SSF54236">
    <property type="entry name" value="Ubiquitin-like"/>
    <property type="match status" value="1"/>
</dbReference>
<dbReference type="InterPro" id="IPR029071">
    <property type="entry name" value="Ubiquitin-like_domsf"/>
</dbReference>
<protein>
    <submittedName>
        <fullName evidence="6">Uncharacterized protein</fullName>
    </submittedName>
</protein>
<dbReference type="GO" id="GO:0005634">
    <property type="term" value="C:nucleus"/>
    <property type="evidence" value="ECO:0007669"/>
    <property type="project" value="TreeGrafter"/>
</dbReference>
<feature type="region of interest" description="Disordered" evidence="2">
    <location>
        <begin position="77"/>
        <end position="98"/>
    </location>
</feature>
<dbReference type="PROSITE" id="PS00972">
    <property type="entry name" value="USP_1"/>
    <property type="match status" value="1"/>
</dbReference>
<feature type="domain" description="Ubiquitin-like" evidence="3">
    <location>
        <begin position="1027"/>
        <end position="1094"/>
    </location>
</feature>
<dbReference type="PANTHER" id="PTHR24006">
    <property type="entry name" value="UBIQUITIN CARBOXYL-TERMINAL HYDROLASE"/>
    <property type="match status" value="1"/>
</dbReference>
<evidence type="ECO:0000259" key="4">
    <source>
        <dbReference type="PROSITE" id="PS50235"/>
    </source>
</evidence>
<dbReference type="InterPro" id="IPR018200">
    <property type="entry name" value="USP_CS"/>
</dbReference>
<gene>
    <name evidence="6" type="ORF">GALMADRAFT_72029</name>
</gene>
<dbReference type="EMBL" id="KL142385">
    <property type="protein sequence ID" value="KDR73501.1"/>
    <property type="molecule type" value="Genomic_DNA"/>
</dbReference>
<dbReference type="STRING" id="685588.A0A067SRL8"/>
<dbReference type="PROSITE" id="PS51283">
    <property type="entry name" value="DUSP"/>
    <property type="match status" value="1"/>
</dbReference>
<organism evidence="6 7">
    <name type="scientific">Galerina marginata (strain CBS 339.88)</name>
    <dbReference type="NCBI Taxonomy" id="685588"/>
    <lineage>
        <taxon>Eukaryota</taxon>
        <taxon>Fungi</taxon>
        <taxon>Dikarya</taxon>
        <taxon>Basidiomycota</taxon>
        <taxon>Agaricomycotina</taxon>
        <taxon>Agaricomycetes</taxon>
        <taxon>Agaricomycetidae</taxon>
        <taxon>Agaricales</taxon>
        <taxon>Agaricineae</taxon>
        <taxon>Strophariaceae</taxon>
        <taxon>Galerina</taxon>
    </lineage>
</organism>
<dbReference type="HOGENOM" id="CLU_005874_0_0_1"/>
<dbReference type="InterPro" id="IPR000626">
    <property type="entry name" value="Ubiquitin-like_dom"/>
</dbReference>
<dbReference type="SUPFAM" id="SSF143791">
    <property type="entry name" value="DUSP-like"/>
    <property type="match status" value="1"/>
</dbReference>
<keyword evidence="7" id="KW-1185">Reference proteome</keyword>
<dbReference type="InterPro" id="IPR001394">
    <property type="entry name" value="Peptidase_C19_UCH"/>
</dbReference>
<dbReference type="InterPro" id="IPR035927">
    <property type="entry name" value="DUSP-like_sf"/>
</dbReference>
<dbReference type="Pfam" id="PF00240">
    <property type="entry name" value="ubiquitin"/>
    <property type="match status" value="1"/>
</dbReference>
<evidence type="ECO:0000313" key="7">
    <source>
        <dbReference type="Proteomes" id="UP000027222"/>
    </source>
</evidence>
<reference evidence="7" key="1">
    <citation type="journal article" date="2014" name="Proc. Natl. Acad. Sci. U.S.A.">
        <title>Extensive sampling of basidiomycete genomes demonstrates inadequacy of the white-rot/brown-rot paradigm for wood decay fungi.</title>
        <authorList>
            <person name="Riley R."/>
            <person name="Salamov A.A."/>
            <person name="Brown D.W."/>
            <person name="Nagy L.G."/>
            <person name="Floudas D."/>
            <person name="Held B.W."/>
            <person name="Levasseur A."/>
            <person name="Lombard V."/>
            <person name="Morin E."/>
            <person name="Otillar R."/>
            <person name="Lindquist E.A."/>
            <person name="Sun H."/>
            <person name="LaButti K.M."/>
            <person name="Schmutz J."/>
            <person name="Jabbour D."/>
            <person name="Luo H."/>
            <person name="Baker S.E."/>
            <person name="Pisabarro A.G."/>
            <person name="Walton J.D."/>
            <person name="Blanchette R.A."/>
            <person name="Henrissat B."/>
            <person name="Martin F."/>
            <person name="Cullen D."/>
            <person name="Hibbett D.S."/>
            <person name="Grigoriev I.V."/>
        </authorList>
    </citation>
    <scope>NUCLEOTIDE SEQUENCE [LARGE SCALE GENOMIC DNA]</scope>
    <source>
        <strain evidence="7">CBS 339.88</strain>
    </source>
</reference>
<dbReference type="GO" id="GO:0005829">
    <property type="term" value="C:cytosol"/>
    <property type="evidence" value="ECO:0007669"/>
    <property type="project" value="TreeGrafter"/>
</dbReference>
<dbReference type="AlphaFoldDB" id="A0A067SRL8"/>
<dbReference type="Gene3D" id="3.30.2230.10">
    <property type="entry name" value="DUSP-like"/>
    <property type="match status" value="1"/>
</dbReference>
<dbReference type="InterPro" id="IPR050164">
    <property type="entry name" value="Peptidase_C19"/>
</dbReference>
<proteinExistence type="inferred from homology"/>